<proteinExistence type="predicted"/>
<accession>A0ABP0K4S4</accession>
<feature type="region of interest" description="Disordered" evidence="1">
    <location>
        <begin position="590"/>
        <end position="614"/>
    </location>
</feature>
<comment type="caution">
    <text evidence="2">The sequence shown here is derived from an EMBL/GenBank/DDBJ whole genome shotgun (WGS) entry which is preliminary data.</text>
</comment>
<feature type="compositionally biased region" description="Basic and acidic residues" evidence="1">
    <location>
        <begin position="176"/>
        <end position="190"/>
    </location>
</feature>
<evidence type="ECO:0000313" key="2">
    <source>
        <dbReference type="EMBL" id="CAK9021778.1"/>
    </source>
</evidence>
<feature type="region of interest" description="Disordered" evidence="1">
    <location>
        <begin position="205"/>
        <end position="224"/>
    </location>
</feature>
<dbReference type="EMBL" id="CAXAMM010009931">
    <property type="protein sequence ID" value="CAK9021778.1"/>
    <property type="molecule type" value="Genomic_DNA"/>
</dbReference>
<dbReference type="PANTHER" id="PTHR21228">
    <property type="entry name" value="FAST LEU-RICH DOMAIN-CONTAINING"/>
    <property type="match status" value="1"/>
</dbReference>
<name>A0ABP0K4S4_9DINO</name>
<dbReference type="PANTHER" id="PTHR21228:SF40">
    <property type="entry name" value="LD45607P"/>
    <property type="match status" value="1"/>
</dbReference>
<organism evidence="2 3">
    <name type="scientific">Durusdinium trenchii</name>
    <dbReference type="NCBI Taxonomy" id="1381693"/>
    <lineage>
        <taxon>Eukaryota</taxon>
        <taxon>Sar</taxon>
        <taxon>Alveolata</taxon>
        <taxon>Dinophyceae</taxon>
        <taxon>Suessiales</taxon>
        <taxon>Symbiodiniaceae</taxon>
        <taxon>Durusdinium</taxon>
    </lineage>
</organism>
<dbReference type="Proteomes" id="UP001642464">
    <property type="component" value="Unassembled WGS sequence"/>
</dbReference>
<dbReference type="InterPro" id="IPR050870">
    <property type="entry name" value="FAST_kinase"/>
</dbReference>
<gene>
    <name evidence="2" type="ORF">SCF082_LOCUS15487</name>
</gene>
<keyword evidence="3" id="KW-1185">Reference proteome</keyword>
<protein>
    <submittedName>
        <fullName evidence="2">Uncharacterized protein</fullName>
    </submittedName>
</protein>
<evidence type="ECO:0000256" key="1">
    <source>
        <dbReference type="SAM" id="MobiDB-lite"/>
    </source>
</evidence>
<evidence type="ECO:0000313" key="3">
    <source>
        <dbReference type="Proteomes" id="UP001642464"/>
    </source>
</evidence>
<reference evidence="2 3" key="1">
    <citation type="submission" date="2024-02" db="EMBL/GenBank/DDBJ databases">
        <authorList>
            <person name="Chen Y."/>
            <person name="Shah S."/>
            <person name="Dougan E. K."/>
            <person name="Thang M."/>
            <person name="Chan C."/>
        </authorList>
    </citation>
    <scope>NUCLEOTIDE SEQUENCE [LARGE SCALE GENOMIC DNA]</scope>
</reference>
<feature type="region of interest" description="Disordered" evidence="1">
    <location>
        <begin position="176"/>
        <end position="195"/>
    </location>
</feature>
<sequence length="614" mass="66687">MIPQHVSNCLWAAGQLKDVARDDAVKIVPVLLAELPSKAKAMGPQNFANSLQGLVFLEDFAPEVGSRLTAPAGSKERFLRLAASHITEMLPRLKGSDLYLAVPVVVWACAKSGLSSQTLLTAVAQRFGSNGQSSRLPDWDLCALTWSYQTLDQTGRFGGFQQALRAEVVRRGLSDSDVERSKDGQVESRNGRGWQTATKVRERLGSLSRKTSNSKTGDSKGQVKALTTRIKEARSAIELMGILDETVDAPYFDYIHAAAVYHTLATFRRMKGSLPSGCAESTALLKLNALLQDFIKRSKVGPRELGNVFWAVAVLFDAVPVVTQLSPDIARGLSLQTHSMDPQALSNCFWAAAHLKDAVPDDVLNIIPALAIQIPEKVDDMIPQALSNCLWASAQLKDVAPDDVMRIVPALAVQIPGKVDDMIPQHLSNCLWASAHLKEVVPDVVKILPALSAKLPGKADAMNPHELANSVHGLVVLQDSVPEARELLQTTSQTNFLKAAASKVSDLLPNLSGNDLHLAVPLTVWACGRTGLDFQPLLTAVARRFGKTTLSTLSDWGLCALTWSYQKLDLTMQFRDFQKALRAEVAKRGLSESDVEGSQTSYLEKTGQTEKQTG</sequence>